<evidence type="ECO:0000256" key="1">
    <source>
        <dbReference type="SAM" id="Phobius"/>
    </source>
</evidence>
<evidence type="ECO:0000313" key="2">
    <source>
        <dbReference type="EMBL" id="GAA4399328.1"/>
    </source>
</evidence>
<organism evidence="2 3">
    <name type="scientific">Nibrella viscosa</name>
    <dbReference type="NCBI Taxonomy" id="1084524"/>
    <lineage>
        <taxon>Bacteria</taxon>
        <taxon>Pseudomonadati</taxon>
        <taxon>Bacteroidota</taxon>
        <taxon>Cytophagia</taxon>
        <taxon>Cytophagales</taxon>
        <taxon>Spirosomataceae</taxon>
        <taxon>Nibrella</taxon>
    </lineage>
</organism>
<name>A0ABP8K1J6_9BACT</name>
<sequence length="57" mass="6192">MKSLLDSVYVYHTPVTAGAFITTLLVLLLVTIGSQVYKIATAKPVKSLLAEQEDNRA</sequence>
<keyword evidence="1" id="KW-0472">Membrane</keyword>
<dbReference type="EMBL" id="BAABHB010000002">
    <property type="protein sequence ID" value="GAA4399328.1"/>
    <property type="molecule type" value="Genomic_DNA"/>
</dbReference>
<dbReference type="Proteomes" id="UP001500936">
    <property type="component" value="Unassembled WGS sequence"/>
</dbReference>
<keyword evidence="3" id="KW-1185">Reference proteome</keyword>
<reference evidence="3" key="1">
    <citation type="journal article" date="2019" name="Int. J. Syst. Evol. Microbiol.">
        <title>The Global Catalogue of Microorganisms (GCM) 10K type strain sequencing project: providing services to taxonomists for standard genome sequencing and annotation.</title>
        <authorList>
            <consortium name="The Broad Institute Genomics Platform"/>
            <consortium name="The Broad Institute Genome Sequencing Center for Infectious Disease"/>
            <person name="Wu L."/>
            <person name="Ma J."/>
        </authorList>
    </citation>
    <scope>NUCLEOTIDE SEQUENCE [LARGE SCALE GENOMIC DNA]</scope>
    <source>
        <strain evidence="3">JCM 17925</strain>
    </source>
</reference>
<keyword evidence="1" id="KW-0812">Transmembrane</keyword>
<proteinExistence type="predicted"/>
<accession>A0ABP8K1J6</accession>
<dbReference type="RefSeq" id="WP_345264764.1">
    <property type="nucleotide sequence ID" value="NZ_BAABHB010000002.1"/>
</dbReference>
<keyword evidence="1" id="KW-1133">Transmembrane helix</keyword>
<comment type="caution">
    <text evidence="2">The sequence shown here is derived from an EMBL/GenBank/DDBJ whole genome shotgun (WGS) entry which is preliminary data.</text>
</comment>
<gene>
    <name evidence="2" type="ORF">GCM10023187_11010</name>
</gene>
<protein>
    <submittedName>
        <fullName evidence="2">Uncharacterized protein</fullName>
    </submittedName>
</protein>
<evidence type="ECO:0000313" key="3">
    <source>
        <dbReference type="Proteomes" id="UP001500936"/>
    </source>
</evidence>
<feature type="transmembrane region" description="Helical" evidence="1">
    <location>
        <begin position="15"/>
        <end position="37"/>
    </location>
</feature>